<evidence type="ECO:0000313" key="6">
    <source>
        <dbReference type="EMBL" id="RGV33567.1"/>
    </source>
</evidence>
<comment type="subcellular location">
    <subcellularLocation>
        <location evidence="1">Cell envelope</location>
    </subcellularLocation>
</comment>
<keyword evidence="3" id="KW-1015">Disulfide bond</keyword>
<comment type="caution">
    <text evidence="6">The sequence shown here is derived from an EMBL/GenBank/DDBJ whole genome shotgun (WGS) entry which is preliminary data.</text>
</comment>
<dbReference type="InterPro" id="IPR036249">
    <property type="entry name" value="Thioredoxin-like_sf"/>
</dbReference>
<dbReference type="Proteomes" id="UP000283589">
    <property type="component" value="Unassembled WGS sequence"/>
</dbReference>
<dbReference type="PANTHER" id="PTHR42852">
    <property type="entry name" value="THIOL:DISULFIDE INTERCHANGE PROTEIN DSBE"/>
    <property type="match status" value="1"/>
</dbReference>
<dbReference type="CDD" id="cd02966">
    <property type="entry name" value="TlpA_like_family"/>
    <property type="match status" value="1"/>
</dbReference>
<dbReference type="RefSeq" id="WP_118260468.1">
    <property type="nucleotide sequence ID" value="NZ_CALBWO010000067.1"/>
</dbReference>
<dbReference type="PROSITE" id="PS51352">
    <property type="entry name" value="THIOREDOXIN_2"/>
    <property type="match status" value="1"/>
</dbReference>
<dbReference type="Gene3D" id="3.40.30.10">
    <property type="entry name" value="Glutaredoxin"/>
    <property type="match status" value="1"/>
</dbReference>
<evidence type="ECO:0000256" key="2">
    <source>
        <dbReference type="ARBA" id="ARBA00022748"/>
    </source>
</evidence>
<evidence type="ECO:0000313" key="7">
    <source>
        <dbReference type="Proteomes" id="UP000283589"/>
    </source>
</evidence>
<evidence type="ECO:0000256" key="1">
    <source>
        <dbReference type="ARBA" id="ARBA00004196"/>
    </source>
</evidence>
<dbReference type="InterPro" id="IPR013766">
    <property type="entry name" value="Thioredoxin_domain"/>
</dbReference>
<dbReference type="PANTHER" id="PTHR42852:SF6">
    <property type="entry name" value="THIOL:DISULFIDE INTERCHANGE PROTEIN DSBE"/>
    <property type="match status" value="1"/>
</dbReference>
<evidence type="ECO:0000256" key="4">
    <source>
        <dbReference type="ARBA" id="ARBA00023284"/>
    </source>
</evidence>
<name>A0A412X0D3_9BACT</name>
<dbReference type="AlphaFoldDB" id="A0A412X0D3"/>
<dbReference type="InterPro" id="IPR050553">
    <property type="entry name" value="Thioredoxin_ResA/DsbE_sf"/>
</dbReference>
<keyword evidence="4" id="KW-0676">Redox-active center</keyword>
<proteinExistence type="predicted"/>
<dbReference type="SUPFAM" id="SSF52833">
    <property type="entry name" value="Thioredoxin-like"/>
    <property type="match status" value="1"/>
</dbReference>
<organism evidence="6 7">
    <name type="scientific">Butyricimonas virosa</name>
    <dbReference type="NCBI Taxonomy" id="544645"/>
    <lineage>
        <taxon>Bacteria</taxon>
        <taxon>Pseudomonadati</taxon>
        <taxon>Bacteroidota</taxon>
        <taxon>Bacteroidia</taxon>
        <taxon>Bacteroidales</taxon>
        <taxon>Odoribacteraceae</taxon>
        <taxon>Butyricimonas</taxon>
    </lineage>
</organism>
<gene>
    <name evidence="6" type="ORF">DWW18_10380</name>
</gene>
<accession>A0A412X0D3</accession>
<evidence type="ECO:0000256" key="3">
    <source>
        <dbReference type="ARBA" id="ARBA00023157"/>
    </source>
</evidence>
<sequence length="445" mass="51549">MVKFILFLLGGFLFVAFQQQTEKVAKLTGKILNASADFVVIGYEEERDTLFLASDGTFAFTKELESPDMFMVLVPSCRAYPAVFMENGKVSHIEIDVDSPQDVRITGDLEAVHDYLDKRYLVLVDLKKRPVRGFKEYERMAYHVVDSLLDVVQKLGDECFYRYETKYLRQTVDVLKTGYFNILSTCGEKFDSDPDYNIFMQSMDLNDEANLKNSNIFYYLQWKASCLTGSSVLDYYEMLKVLQKEVHNQQISNKLACQLARIYLMSGRKEHVEDVYRIAKDLLAKGSRKEIDDLYTKVTKSLKVNSLAPDFEMMTPEGKTLKFSEVWGKIVYIDIWSTWCAPCCKEIPYVAKLVEHYKNNSEIEFISISLDKNLKDWQSFLESHRPGWKQFVIPEKQQRAFLKLYGINGIPRFMVFTKEGRIIDTNAPRPSSENIMNYLDGILNP</sequence>
<dbReference type="EMBL" id="QRZA01000012">
    <property type="protein sequence ID" value="RGV33567.1"/>
    <property type="molecule type" value="Genomic_DNA"/>
</dbReference>
<dbReference type="InterPro" id="IPR012336">
    <property type="entry name" value="Thioredoxin-like_fold"/>
</dbReference>
<reference evidence="6 7" key="1">
    <citation type="submission" date="2018-08" db="EMBL/GenBank/DDBJ databases">
        <title>A genome reference for cultivated species of the human gut microbiota.</title>
        <authorList>
            <person name="Zou Y."/>
            <person name="Xue W."/>
            <person name="Luo G."/>
        </authorList>
    </citation>
    <scope>NUCLEOTIDE SEQUENCE [LARGE SCALE GENOMIC DNA]</scope>
    <source>
        <strain evidence="6 7">AF14-49</strain>
    </source>
</reference>
<evidence type="ECO:0000259" key="5">
    <source>
        <dbReference type="PROSITE" id="PS51352"/>
    </source>
</evidence>
<dbReference type="GO" id="GO:0030313">
    <property type="term" value="C:cell envelope"/>
    <property type="evidence" value="ECO:0007669"/>
    <property type="project" value="UniProtKB-SubCell"/>
</dbReference>
<keyword evidence="2" id="KW-0201">Cytochrome c-type biogenesis</keyword>
<feature type="domain" description="Thioredoxin" evidence="5">
    <location>
        <begin position="302"/>
        <end position="444"/>
    </location>
</feature>
<dbReference type="GO" id="GO:0017004">
    <property type="term" value="P:cytochrome complex assembly"/>
    <property type="evidence" value="ECO:0007669"/>
    <property type="project" value="UniProtKB-KW"/>
</dbReference>
<protein>
    <submittedName>
        <fullName evidence="6">AhpC/TSA family protein</fullName>
    </submittedName>
</protein>
<dbReference type="Pfam" id="PF13905">
    <property type="entry name" value="Thioredoxin_8"/>
    <property type="match status" value="1"/>
</dbReference>